<keyword evidence="3" id="KW-1185">Reference proteome</keyword>
<comment type="caution">
    <text evidence="2">The sequence shown here is derived from an EMBL/GenBank/DDBJ whole genome shotgun (WGS) entry which is preliminary data.</text>
</comment>
<proteinExistence type="predicted"/>
<evidence type="ECO:0000313" key="2">
    <source>
        <dbReference type="EMBL" id="MEK8130450.1"/>
    </source>
</evidence>
<feature type="domain" description="Pyridoxamine 5'-phosphate oxidase N-terminal" evidence="1">
    <location>
        <begin position="9"/>
        <end position="87"/>
    </location>
</feature>
<dbReference type="InterPro" id="IPR012349">
    <property type="entry name" value="Split_barrel_FMN-bd"/>
</dbReference>
<protein>
    <submittedName>
        <fullName evidence="2">Pyridoxamine 5'-phosphate oxidase family protein</fullName>
    </submittedName>
</protein>
<evidence type="ECO:0000313" key="3">
    <source>
        <dbReference type="Proteomes" id="UP001469365"/>
    </source>
</evidence>
<dbReference type="Gene3D" id="2.30.110.10">
    <property type="entry name" value="Electron Transport, Fmn-binding Protein, Chain A"/>
    <property type="match status" value="1"/>
</dbReference>
<dbReference type="RefSeq" id="WP_341417592.1">
    <property type="nucleotide sequence ID" value="NZ_JBBPCC010000015.1"/>
</dbReference>
<accession>A0ABU9DNK5</accession>
<organism evidence="2 3">
    <name type="scientific">Paenibacillus filicis</name>
    <dbReference type="NCBI Taxonomy" id="669464"/>
    <lineage>
        <taxon>Bacteria</taxon>
        <taxon>Bacillati</taxon>
        <taxon>Bacillota</taxon>
        <taxon>Bacilli</taxon>
        <taxon>Bacillales</taxon>
        <taxon>Paenibacillaceae</taxon>
        <taxon>Paenibacillus</taxon>
    </lineage>
</organism>
<dbReference type="Proteomes" id="UP001469365">
    <property type="component" value="Unassembled WGS sequence"/>
</dbReference>
<dbReference type="InterPro" id="IPR011576">
    <property type="entry name" value="Pyridox_Oxase_N"/>
</dbReference>
<dbReference type="Pfam" id="PF01243">
    <property type="entry name" value="PNPOx_N"/>
    <property type="match status" value="1"/>
</dbReference>
<dbReference type="SUPFAM" id="SSF50475">
    <property type="entry name" value="FMN-binding split barrel"/>
    <property type="match status" value="1"/>
</dbReference>
<reference evidence="2 3" key="1">
    <citation type="submission" date="2024-04" db="EMBL/GenBank/DDBJ databases">
        <title>draft genome sequnece of Paenibacillus filicis.</title>
        <authorList>
            <person name="Kim D.-U."/>
        </authorList>
    </citation>
    <scope>NUCLEOTIDE SEQUENCE [LARGE SCALE GENOMIC DNA]</scope>
    <source>
        <strain evidence="2 3">KACC14197</strain>
    </source>
</reference>
<gene>
    <name evidence="2" type="ORF">WMW72_21310</name>
</gene>
<evidence type="ECO:0000259" key="1">
    <source>
        <dbReference type="Pfam" id="PF01243"/>
    </source>
</evidence>
<sequence length="150" mass="16593">MAEKQMQELTSEMMQYLQGEKVIFLSTLDHEEGVPSTTCISWLLAVSPNKLKFAIDPRSRVIENIKTNPRLTLAFIGLEGCFAISGSGSSDLKQLDGVTIKMTEVSVNVLSVRDIMFYGSKITAEPEFTKTYNLELANKFDAAVYEALSG</sequence>
<dbReference type="NCBIfam" id="NF005232">
    <property type="entry name" value="PRK06733.1"/>
    <property type="match status" value="1"/>
</dbReference>
<dbReference type="EMBL" id="JBBPCC010000015">
    <property type="protein sequence ID" value="MEK8130450.1"/>
    <property type="molecule type" value="Genomic_DNA"/>
</dbReference>
<name>A0ABU9DNK5_9BACL</name>